<dbReference type="GO" id="GO:0031071">
    <property type="term" value="F:cysteine desulfurase activity"/>
    <property type="evidence" value="ECO:0007669"/>
    <property type="project" value="UniProtKB-EC"/>
</dbReference>
<keyword evidence="6" id="KW-0663">Pyridoxal phosphate</keyword>
<gene>
    <name evidence="11" type="ordered locus">CENSYa_0658</name>
</gene>
<dbReference type="PROSITE" id="PS00595">
    <property type="entry name" value="AA_TRANSFER_CLASS_5"/>
    <property type="match status" value="1"/>
</dbReference>
<dbReference type="EMBL" id="DP000238">
    <property type="protein sequence ID" value="ABK77291.1"/>
    <property type="molecule type" value="Genomic_DNA"/>
</dbReference>
<protein>
    <recommendedName>
        <fullName evidence="3">cysteine desulfurase</fullName>
        <ecNumber evidence="3">2.8.1.7</ecNumber>
    </recommendedName>
</protein>
<dbReference type="PANTHER" id="PTHR11601:SF34">
    <property type="entry name" value="CYSTEINE DESULFURASE"/>
    <property type="match status" value="1"/>
</dbReference>
<comment type="cofactor">
    <cofactor evidence="1 9">
        <name>pyridoxal 5'-phosphate</name>
        <dbReference type="ChEBI" id="CHEBI:597326"/>
    </cofactor>
</comment>
<dbReference type="InterPro" id="IPR015422">
    <property type="entry name" value="PyrdxlP-dep_Trfase_small"/>
</dbReference>
<accession>A0RVC4</accession>
<dbReference type="InterPro" id="IPR015424">
    <property type="entry name" value="PyrdxlP-dep_Trfase"/>
</dbReference>
<reference evidence="11 12" key="1">
    <citation type="journal article" date="2006" name="Proc. Natl. Acad. Sci. U.S.A.">
        <title>Genomic analysis of the uncultivated marine crenarchaeote Cenarchaeum symbiosum.</title>
        <authorList>
            <person name="Hallam S.J."/>
            <person name="Konstantinidis K.T."/>
            <person name="Putnam N."/>
            <person name="Schleper C."/>
            <person name="Watanabe Y."/>
            <person name="Sugahara J."/>
            <person name="Preston C."/>
            <person name="de la Torre J."/>
            <person name="Richardson P.M."/>
            <person name="DeLong E.F."/>
        </authorList>
    </citation>
    <scope>NUCLEOTIDE SEQUENCE [LARGE SCALE GENOMIC DNA]</scope>
    <source>
        <strain evidence="12">A</strain>
    </source>
</reference>
<evidence type="ECO:0000259" key="10">
    <source>
        <dbReference type="Pfam" id="PF00266"/>
    </source>
</evidence>
<keyword evidence="12" id="KW-1185">Reference proteome</keyword>
<dbReference type="EnsemblBacteria" id="ABK77291">
    <property type="protein sequence ID" value="ABK77291"/>
    <property type="gene ID" value="CENSYa_0658"/>
</dbReference>
<evidence type="ECO:0000256" key="5">
    <source>
        <dbReference type="ARBA" id="ARBA00022723"/>
    </source>
</evidence>
<dbReference type="InterPro" id="IPR016454">
    <property type="entry name" value="Cysteine_dSase"/>
</dbReference>
<dbReference type="PATRIC" id="fig|414004.10.peg.605"/>
<sequence length="359" mass="36701">MPAFEIDFGNPSSTHGHGSAAMDMMDAARAQVASCIGCRARDVVFTSGATEANNMAVSGLDTGGRGILVGATEHSSVLEPARSVKEKSVGYVPVGPDGVTDLDGLERMLDDDVGLVSIMAANSETGVIQPVAEIARIVHECGALFHCDAVQAIGKIPFGMDGLCVDMVTLSSHKIYGPKGCGAIAATREARGMLRPIIHGGGQEEGMRSGTPNVPAIVGFGIACDIAAAEGLADMPKQAALRDMFEEGMERKAGDVIVNGGGAKRLPNTSNIRIRGALADAVMVGARGVEVSTGSACSSSAIEPSHVLTAMGLDRDAAGESIRVSLGRPTKERDIDAAVSGLASASRFVRGKMAGGVAL</sequence>
<dbReference type="SUPFAM" id="SSF53383">
    <property type="entry name" value="PLP-dependent transferases"/>
    <property type="match status" value="1"/>
</dbReference>
<comment type="similarity">
    <text evidence="2">Belongs to the class-V pyridoxal-phosphate-dependent aminotransferase family. NifS/IscS subfamily.</text>
</comment>
<dbReference type="STRING" id="414004.CENSYa_0658"/>
<dbReference type="InterPro" id="IPR020578">
    <property type="entry name" value="Aminotrans_V_PyrdxlP_BS"/>
</dbReference>
<evidence type="ECO:0000256" key="9">
    <source>
        <dbReference type="RuleBase" id="RU004504"/>
    </source>
</evidence>
<evidence type="ECO:0000256" key="7">
    <source>
        <dbReference type="ARBA" id="ARBA00023004"/>
    </source>
</evidence>
<dbReference type="PIRSF" id="PIRSF005572">
    <property type="entry name" value="NifS"/>
    <property type="match status" value="1"/>
</dbReference>
<feature type="domain" description="Aminotransferase class V" evidence="10">
    <location>
        <begin position="9"/>
        <end position="337"/>
    </location>
</feature>
<name>A0RVC4_CENSY</name>
<evidence type="ECO:0000256" key="6">
    <source>
        <dbReference type="ARBA" id="ARBA00022898"/>
    </source>
</evidence>
<dbReference type="Gene3D" id="3.40.640.10">
    <property type="entry name" value="Type I PLP-dependent aspartate aminotransferase-like (Major domain)"/>
    <property type="match status" value="1"/>
</dbReference>
<keyword evidence="7" id="KW-0408">Iron</keyword>
<evidence type="ECO:0000256" key="1">
    <source>
        <dbReference type="ARBA" id="ARBA00001933"/>
    </source>
</evidence>
<dbReference type="PANTHER" id="PTHR11601">
    <property type="entry name" value="CYSTEINE DESULFURYLASE FAMILY MEMBER"/>
    <property type="match status" value="1"/>
</dbReference>
<dbReference type="GO" id="GO:0046872">
    <property type="term" value="F:metal ion binding"/>
    <property type="evidence" value="ECO:0007669"/>
    <property type="project" value="UniProtKB-KW"/>
</dbReference>
<dbReference type="InterPro" id="IPR000192">
    <property type="entry name" value="Aminotrans_V_dom"/>
</dbReference>
<dbReference type="AlphaFoldDB" id="A0RVC4"/>
<dbReference type="Gene3D" id="1.10.260.50">
    <property type="match status" value="1"/>
</dbReference>
<dbReference type="EC" id="2.8.1.7" evidence="3"/>
<keyword evidence="8" id="KW-0411">Iron-sulfur</keyword>
<evidence type="ECO:0000313" key="11">
    <source>
        <dbReference type="EMBL" id="ABK77291.1"/>
    </source>
</evidence>
<evidence type="ECO:0000256" key="2">
    <source>
        <dbReference type="ARBA" id="ARBA00006490"/>
    </source>
</evidence>
<dbReference type="HOGENOM" id="CLU_003433_0_1_2"/>
<organism evidence="11 12">
    <name type="scientific">Cenarchaeum symbiosum (strain A)</name>
    <dbReference type="NCBI Taxonomy" id="414004"/>
    <lineage>
        <taxon>Archaea</taxon>
        <taxon>Nitrososphaerota</taxon>
        <taxon>Candidatus Cenarchaeales</taxon>
        <taxon>Candidatus Cenarchaeaceae</taxon>
        <taxon>Candidatus Cenarchaeum</taxon>
    </lineage>
</organism>
<dbReference type="KEGG" id="csy:CENSYa_0658"/>
<keyword evidence="5" id="KW-0479">Metal-binding</keyword>
<dbReference type="InterPro" id="IPR015421">
    <property type="entry name" value="PyrdxlP-dep_Trfase_major"/>
</dbReference>
<dbReference type="Proteomes" id="UP000000758">
    <property type="component" value="Chromosome"/>
</dbReference>
<evidence type="ECO:0000313" key="12">
    <source>
        <dbReference type="Proteomes" id="UP000000758"/>
    </source>
</evidence>
<dbReference type="Pfam" id="PF00266">
    <property type="entry name" value="Aminotran_5"/>
    <property type="match status" value="1"/>
</dbReference>
<keyword evidence="4 11" id="KW-0808">Transferase</keyword>
<dbReference type="GO" id="GO:0051536">
    <property type="term" value="F:iron-sulfur cluster binding"/>
    <property type="evidence" value="ECO:0007669"/>
    <property type="project" value="UniProtKB-KW"/>
</dbReference>
<dbReference type="Gene3D" id="3.90.1150.10">
    <property type="entry name" value="Aspartate Aminotransferase, domain 1"/>
    <property type="match status" value="1"/>
</dbReference>
<evidence type="ECO:0000256" key="4">
    <source>
        <dbReference type="ARBA" id="ARBA00022679"/>
    </source>
</evidence>
<proteinExistence type="inferred from homology"/>
<evidence type="ECO:0000256" key="8">
    <source>
        <dbReference type="ARBA" id="ARBA00023014"/>
    </source>
</evidence>
<evidence type="ECO:0000256" key="3">
    <source>
        <dbReference type="ARBA" id="ARBA00012239"/>
    </source>
</evidence>